<dbReference type="Proteomes" id="UP001597097">
    <property type="component" value="Unassembled WGS sequence"/>
</dbReference>
<evidence type="ECO:0000313" key="1">
    <source>
        <dbReference type="EMBL" id="MFD1535566.1"/>
    </source>
</evidence>
<protein>
    <recommendedName>
        <fullName evidence="3">Nucleotidyltransferase domain-containing protein</fullName>
    </recommendedName>
</protein>
<proteinExistence type="predicted"/>
<gene>
    <name evidence="1" type="ORF">ACFSJ0_00890</name>
</gene>
<organism evidence="1 2">
    <name type="scientific">Nonomuraea guangzhouensis</name>
    <dbReference type="NCBI Taxonomy" id="1291555"/>
    <lineage>
        <taxon>Bacteria</taxon>
        <taxon>Bacillati</taxon>
        <taxon>Actinomycetota</taxon>
        <taxon>Actinomycetes</taxon>
        <taxon>Streptosporangiales</taxon>
        <taxon>Streptosporangiaceae</taxon>
        <taxon>Nonomuraea</taxon>
    </lineage>
</organism>
<accession>A0ABW4FYJ0</accession>
<dbReference type="RefSeq" id="WP_219537824.1">
    <property type="nucleotide sequence ID" value="NZ_JAHKRM010000041.1"/>
</dbReference>
<keyword evidence="2" id="KW-1185">Reference proteome</keyword>
<dbReference type="EMBL" id="JBHUCM010000002">
    <property type="protein sequence ID" value="MFD1535566.1"/>
    <property type="molecule type" value="Genomic_DNA"/>
</dbReference>
<evidence type="ECO:0000313" key="2">
    <source>
        <dbReference type="Proteomes" id="UP001597097"/>
    </source>
</evidence>
<evidence type="ECO:0008006" key="3">
    <source>
        <dbReference type="Google" id="ProtNLM"/>
    </source>
</evidence>
<reference evidence="2" key="1">
    <citation type="journal article" date="2019" name="Int. J. Syst. Evol. Microbiol.">
        <title>The Global Catalogue of Microorganisms (GCM) 10K type strain sequencing project: providing services to taxonomists for standard genome sequencing and annotation.</title>
        <authorList>
            <consortium name="The Broad Institute Genomics Platform"/>
            <consortium name="The Broad Institute Genome Sequencing Center for Infectious Disease"/>
            <person name="Wu L."/>
            <person name="Ma J."/>
        </authorList>
    </citation>
    <scope>NUCLEOTIDE SEQUENCE [LARGE SCALE GENOMIC DNA]</scope>
    <source>
        <strain evidence="2">CGMCC 1.15399</strain>
    </source>
</reference>
<sequence length="339" mass="36384">MMRVGVAREVARRWVAEVGAGLPGFGGAFLTGSVLWAPADAVLAASSDVDVMVVLDVAEPPVKPGKTRYHGVLLEISFMSAERVASAEGVLGDYHLAGSFHLPGVLADPSGRLAALHEVVAREFADRRRVLQRCGAAMDGVRRAISAMDEAAPPADQVMSWLFGTGITTHVLLVAGLRNPTVRRRYEAVRELLAVHGMLDQHEALLELLGCAGMGAARVERHLGVLEKVFDAAKDVRAASYPFSSDISEAARPLSIDGSRELIARGLPREAVFWLVATYARCLKKLSLAGVSGEPYEEGFGELLADLDAETFADRRRRGQRVLDALPGLWQTAETIAPA</sequence>
<comment type="caution">
    <text evidence="1">The sequence shown here is derived from an EMBL/GenBank/DDBJ whole genome shotgun (WGS) entry which is preliminary data.</text>
</comment>
<name>A0ABW4FYJ0_9ACTN</name>